<evidence type="ECO:0000256" key="1">
    <source>
        <dbReference type="ARBA" id="ARBA00010923"/>
    </source>
</evidence>
<dbReference type="HOGENOM" id="CLU_021095_0_2_9"/>
<reference evidence="5 6" key="1">
    <citation type="journal article" date="2012" name="BMC Microbiol.">
        <title>Genome sequence of Desulfitobacterium hafniense DCB-2, a Gram-positive anaerobe capable of dehalogenation and metal reduction.</title>
        <authorList>
            <person name="Kim S.H."/>
            <person name="Harzman C."/>
            <person name="Davis J.K."/>
            <person name="Hutcheson R."/>
            <person name="Broderick J.B."/>
            <person name="Marsh T.L."/>
            <person name="Tiedje J.M."/>
        </authorList>
    </citation>
    <scope>NUCLEOTIDE SEQUENCE [LARGE SCALE GENOMIC DNA]</scope>
    <source>
        <strain evidence="6">DSM 10664 / DCB-2</strain>
    </source>
</reference>
<dbReference type="REBASE" id="19662">
    <property type="entry name" value="S1.DhaDORF3954P"/>
</dbReference>
<proteinExistence type="inferred from homology"/>
<dbReference type="PANTHER" id="PTHR30408">
    <property type="entry name" value="TYPE-1 RESTRICTION ENZYME ECOKI SPECIFICITY PROTEIN"/>
    <property type="match status" value="1"/>
</dbReference>
<evidence type="ECO:0000313" key="6">
    <source>
        <dbReference type="Proteomes" id="UP000007726"/>
    </source>
</evidence>
<evidence type="ECO:0000259" key="4">
    <source>
        <dbReference type="Pfam" id="PF01420"/>
    </source>
</evidence>
<dbReference type="InterPro" id="IPR052021">
    <property type="entry name" value="Type-I_RS_S_subunit"/>
</dbReference>
<evidence type="ECO:0000256" key="3">
    <source>
        <dbReference type="ARBA" id="ARBA00023125"/>
    </source>
</evidence>
<keyword evidence="2" id="KW-0680">Restriction system</keyword>
<dbReference type="GO" id="GO:0009307">
    <property type="term" value="P:DNA restriction-modification system"/>
    <property type="evidence" value="ECO:0007669"/>
    <property type="project" value="UniProtKB-KW"/>
</dbReference>
<dbReference type="InterPro" id="IPR044946">
    <property type="entry name" value="Restrct_endonuc_typeI_TRD_sf"/>
</dbReference>
<feature type="domain" description="Type I restriction modification DNA specificity" evidence="4">
    <location>
        <begin position="264"/>
        <end position="388"/>
    </location>
</feature>
<dbReference type="Gene3D" id="3.90.220.20">
    <property type="entry name" value="DNA methylase specificity domains"/>
    <property type="match status" value="2"/>
</dbReference>
<protein>
    <submittedName>
        <fullName evidence="5">Restriction modification system DNA specificity domain protein</fullName>
    </submittedName>
</protein>
<dbReference type="Gene3D" id="1.10.287.1120">
    <property type="entry name" value="Bipartite methylase S protein"/>
    <property type="match status" value="1"/>
</dbReference>
<dbReference type="PANTHER" id="PTHR30408:SF12">
    <property type="entry name" value="TYPE I RESTRICTION ENZYME MJAVIII SPECIFICITY SUBUNIT"/>
    <property type="match status" value="1"/>
</dbReference>
<feature type="domain" description="Type I restriction modification DNA specificity" evidence="4">
    <location>
        <begin position="3"/>
        <end position="176"/>
    </location>
</feature>
<dbReference type="AlphaFoldDB" id="B8FSH6"/>
<name>B8FSH6_DESHD</name>
<keyword evidence="3" id="KW-0238">DNA-binding</keyword>
<evidence type="ECO:0000313" key="5">
    <source>
        <dbReference type="EMBL" id="ACL21964.1"/>
    </source>
</evidence>
<comment type="similarity">
    <text evidence="1">Belongs to the type-I restriction system S methylase family.</text>
</comment>
<accession>B8FSH6</accession>
<gene>
    <name evidence="5" type="ordered locus">Dhaf_3951</name>
</gene>
<dbReference type="EMBL" id="CP001336">
    <property type="protein sequence ID" value="ACL21964.1"/>
    <property type="molecule type" value="Genomic_DNA"/>
</dbReference>
<dbReference type="KEGG" id="dhd:Dhaf_3951"/>
<dbReference type="GO" id="GO:0003677">
    <property type="term" value="F:DNA binding"/>
    <property type="evidence" value="ECO:0007669"/>
    <property type="project" value="UniProtKB-KW"/>
</dbReference>
<dbReference type="InterPro" id="IPR000055">
    <property type="entry name" value="Restrct_endonuc_typeI_TRD"/>
</dbReference>
<evidence type="ECO:0000256" key="2">
    <source>
        <dbReference type="ARBA" id="ARBA00022747"/>
    </source>
</evidence>
<sequence>MGEIVKKLKSYPLSRDVETKERTGYRYIHYGDIHKQIADLIVQDEDLPSIKEGDYIPLNQGDLVLADVSEDYTGIAEPSIILHEPKTKIIAGLHTIAIRPQSATSLYLYYLLHTERFKKFGSHVGTGLKVFGITFNNLSLFQIKTPSFPEQTAIGNFFRTLDDTITLHKRKLDKLKELKNGYLQKLFPQPGEDVPRVRFAGFNEPWEVRSFENILAPAVASNTLSRAELSYEKGSIKNIHYGDILVRFGVYIDIARDPIPCIANGRIIDYKNKLLQEGDVIFADTAEDETVGKAVEITNISNFQVVSGLHTMAYRPKIKMSPYYLGYYLNSHSFRYQLLPLMQGVKVLSLSRKNLSKTLIRYPAVLSEQSQIGDFLRNLDEQIFTLYNKLGKLKQLKSFYLQKMFI</sequence>
<dbReference type="Proteomes" id="UP000007726">
    <property type="component" value="Chromosome"/>
</dbReference>
<organism evidence="5 6">
    <name type="scientific">Desulfitobacterium hafniense (strain DSM 10664 / DCB-2)</name>
    <dbReference type="NCBI Taxonomy" id="272564"/>
    <lineage>
        <taxon>Bacteria</taxon>
        <taxon>Bacillati</taxon>
        <taxon>Bacillota</taxon>
        <taxon>Clostridia</taxon>
        <taxon>Eubacteriales</taxon>
        <taxon>Desulfitobacteriaceae</taxon>
        <taxon>Desulfitobacterium</taxon>
    </lineage>
</organism>
<dbReference type="Pfam" id="PF01420">
    <property type="entry name" value="Methylase_S"/>
    <property type="match status" value="2"/>
</dbReference>
<dbReference type="SUPFAM" id="SSF116734">
    <property type="entry name" value="DNA methylase specificity domain"/>
    <property type="match status" value="2"/>
</dbReference>